<dbReference type="Proteomes" id="UP000602745">
    <property type="component" value="Unassembled WGS sequence"/>
</dbReference>
<feature type="domain" description="Major facilitator superfamily (MFS) profile" evidence="7">
    <location>
        <begin position="257"/>
        <end position="469"/>
    </location>
</feature>
<dbReference type="AlphaFoldDB" id="A0A8J2VI48"/>
<feature type="transmembrane region" description="Helical" evidence="6">
    <location>
        <begin position="116"/>
        <end position="137"/>
    </location>
</feature>
<accession>A0A8J2VI48</accession>
<keyword evidence="2" id="KW-0813">Transport</keyword>
<evidence type="ECO:0000313" key="9">
    <source>
        <dbReference type="Proteomes" id="UP000602745"/>
    </source>
</evidence>
<dbReference type="GO" id="GO:0012505">
    <property type="term" value="C:endomembrane system"/>
    <property type="evidence" value="ECO:0007669"/>
    <property type="project" value="UniProtKB-SubCell"/>
</dbReference>
<comment type="subcellular location">
    <subcellularLocation>
        <location evidence="1">Endomembrane system</location>
        <topology evidence="1">Multi-pass membrane protein</topology>
    </subcellularLocation>
</comment>
<proteinExistence type="predicted"/>
<feature type="transmembrane region" description="Helical" evidence="6">
    <location>
        <begin position="91"/>
        <end position="110"/>
    </location>
</feature>
<comment type="caution">
    <text evidence="8">The sequence shown here is derived from an EMBL/GenBank/DDBJ whole genome shotgun (WGS) entry which is preliminary data.</text>
</comment>
<dbReference type="Gene3D" id="1.20.1250.20">
    <property type="entry name" value="MFS general substrate transporter like domains"/>
    <property type="match status" value="2"/>
</dbReference>
<dbReference type="InterPro" id="IPR036259">
    <property type="entry name" value="MFS_trans_sf"/>
</dbReference>
<feature type="transmembrane region" description="Helical" evidence="6">
    <location>
        <begin position="325"/>
        <end position="351"/>
    </location>
</feature>
<keyword evidence="3 6" id="KW-0812">Transmembrane</keyword>
<feature type="transmembrane region" description="Helical" evidence="6">
    <location>
        <begin position="371"/>
        <end position="394"/>
    </location>
</feature>
<dbReference type="GO" id="GO:0022857">
    <property type="term" value="F:transmembrane transporter activity"/>
    <property type="evidence" value="ECO:0007669"/>
    <property type="project" value="InterPro"/>
</dbReference>
<dbReference type="Pfam" id="PF11700">
    <property type="entry name" value="ATG22"/>
    <property type="match status" value="1"/>
</dbReference>
<evidence type="ECO:0000256" key="2">
    <source>
        <dbReference type="ARBA" id="ARBA00022448"/>
    </source>
</evidence>
<keyword evidence="9" id="KW-1185">Reference proteome</keyword>
<organism evidence="8 9">
    <name type="scientific">Agaricicola taiwanensis</name>
    <dbReference type="NCBI Taxonomy" id="591372"/>
    <lineage>
        <taxon>Bacteria</taxon>
        <taxon>Pseudomonadati</taxon>
        <taxon>Pseudomonadota</taxon>
        <taxon>Alphaproteobacteria</taxon>
        <taxon>Rhodobacterales</taxon>
        <taxon>Paracoccaceae</taxon>
        <taxon>Agaricicola</taxon>
    </lineage>
</organism>
<feature type="transmembrane region" description="Helical" evidence="6">
    <location>
        <begin position="157"/>
        <end position="179"/>
    </location>
</feature>
<dbReference type="SUPFAM" id="SSF103473">
    <property type="entry name" value="MFS general substrate transporter"/>
    <property type="match status" value="1"/>
</dbReference>
<keyword evidence="4 6" id="KW-1133">Transmembrane helix</keyword>
<feature type="transmembrane region" description="Helical" evidence="6">
    <location>
        <begin position="295"/>
        <end position="316"/>
    </location>
</feature>
<dbReference type="InterPro" id="IPR020846">
    <property type="entry name" value="MFS_dom"/>
</dbReference>
<keyword evidence="5 6" id="KW-0472">Membrane</keyword>
<feature type="transmembrane region" description="Helical" evidence="6">
    <location>
        <begin position="406"/>
        <end position="431"/>
    </location>
</feature>
<reference evidence="8" key="2">
    <citation type="submission" date="2020-09" db="EMBL/GenBank/DDBJ databases">
        <authorList>
            <person name="Sun Q."/>
            <person name="Sedlacek I."/>
        </authorList>
    </citation>
    <scope>NUCLEOTIDE SEQUENCE</scope>
    <source>
        <strain evidence="8">CCM 7684</strain>
    </source>
</reference>
<evidence type="ECO:0000256" key="4">
    <source>
        <dbReference type="ARBA" id="ARBA00022989"/>
    </source>
</evidence>
<feature type="transmembrane region" description="Helical" evidence="6">
    <location>
        <begin position="58"/>
        <end position="79"/>
    </location>
</feature>
<feature type="transmembrane region" description="Helical" evidence="6">
    <location>
        <begin position="259"/>
        <end position="283"/>
    </location>
</feature>
<evidence type="ECO:0000313" key="8">
    <source>
        <dbReference type="EMBL" id="GGE27533.1"/>
    </source>
</evidence>
<dbReference type="EMBL" id="BMCP01000001">
    <property type="protein sequence ID" value="GGE27533.1"/>
    <property type="molecule type" value="Genomic_DNA"/>
</dbReference>
<dbReference type="PANTHER" id="PTHR23519">
    <property type="entry name" value="AUTOPHAGY-RELATED PROTEIN 22"/>
    <property type="match status" value="1"/>
</dbReference>
<dbReference type="PANTHER" id="PTHR23519:SF1">
    <property type="entry name" value="AUTOPHAGY-RELATED PROTEIN 22"/>
    <property type="match status" value="1"/>
</dbReference>
<evidence type="ECO:0000256" key="5">
    <source>
        <dbReference type="ARBA" id="ARBA00023136"/>
    </source>
</evidence>
<feature type="transmembrane region" description="Helical" evidence="6">
    <location>
        <begin position="206"/>
        <end position="225"/>
    </location>
</feature>
<dbReference type="InterPro" id="IPR050495">
    <property type="entry name" value="ATG22/LtaA_families"/>
</dbReference>
<evidence type="ECO:0000256" key="1">
    <source>
        <dbReference type="ARBA" id="ARBA00004127"/>
    </source>
</evidence>
<evidence type="ECO:0000259" key="7">
    <source>
        <dbReference type="PROSITE" id="PS50850"/>
    </source>
</evidence>
<feature type="transmembrane region" description="Helical" evidence="6">
    <location>
        <begin position="20"/>
        <end position="46"/>
    </location>
</feature>
<evidence type="ECO:0000256" key="6">
    <source>
        <dbReference type="SAM" id="Phobius"/>
    </source>
</evidence>
<sequence length="469" mass="48318">MFLTGALTPDAAMTSKRGLFGWILFDVATQPVATLITTFVFAPYFASRLASSPVEGQSLWGFATGAAGLIIAVLAPLLGAMADASGRRKPWIAAFSLLSITGCLLLWRAAPGVEGAVALAIAGFIMASIGAEFATVFTNAMMPTLVPQERMGRLSGYGWAAGYFGGLVSLAIMLGFVVASPDTGLTLAGIAPFLGLDPASGEGDRASGPFAALWYLLFILPLLLWTPDGRGHGNQGGHVRAGIASLRATLVALPRHRDIMIFLAAQMIYIDGLIALFAFGGIYAAGTFGWTTIEIGIFGILLTITGTIGAAVGGVLDDRLGPKAVVLGSLACLILASVGILATTADRIFFIVDVAPATAGDGLFSSTAERVYVALGLAIGMVAGPLQAASRTLLARLAPPEHMTQFFGLYALSGKVTSFLGPMLVGLMTAWSESQRGGMAVLLVFFVGGAALLTAVRVPVRPSASPSSS</sequence>
<dbReference type="PROSITE" id="PS50850">
    <property type="entry name" value="MFS"/>
    <property type="match status" value="1"/>
</dbReference>
<feature type="transmembrane region" description="Helical" evidence="6">
    <location>
        <begin position="437"/>
        <end position="460"/>
    </location>
</feature>
<gene>
    <name evidence="8" type="ORF">GCM10007276_00860</name>
</gene>
<evidence type="ECO:0000256" key="3">
    <source>
        <dbReference type="ARBA" id="ARBA00022692"/>
    </source>
</evidence>
<dbReference type="InterPro" id="IPR024671">
    <property type="entry name" value="Atg22-like"/>
</dbReference>
<protein>
    <submittedName>
        <fullName evidence="8">MFS transporter</fullName>
    </submittedName>
</protein>
<name>A0A8J2VI48_9RHOB</name>
<reference evidence="8" key="1">
    <citation type="journal article" date="2014" name="Int. J. Syst. Evol. Microbiol.">
        <title>Complete genome sequence of Corynebacterium casei LMG S-19264T (=DSM 44701T), isolated from a smear-ripened cheese.</title>
        <authorList>
            <consortium name="US DOE Joint Genome Institute (JGI-PGF)"/>
            <person name="Walter F."/>
            <person name="Albersmeier A."/>
            <person name="Kalinowski J."/>
            <person name="Ruckert C."/>
        </authorList>
    </citation>
    <scope>NUCLEOTIDE SEQUENCE</scope>
    <source>
        <strain evidence="8">CCM 7684</strain>
    </source>
</reference>